<feature type="non-terminal residue" evidence="2">
    <location>
        <position position="206"/>
    </location>
</feature>
<feature type="non-terminal residue" evidence="2">
    <location>
        <position position="1"/>
    </location>
</feature>
<name>G7PJH6_MACFA</name>
<sequence length="206" mass="22937">DHELLRQELNTRFLVQSAERPGASLGPGFDKYAPKLDSPYFRHSSVSFFPSFPPAIPGLPSLLPHPGPFGSLQGAFQPKVSDPYRAVVKVSVCWEGLWQGKTLVPPGWPRGARDRRSLRKTWVGVMPAPLSASVLSQKPGRWCAVHVQIAWQIYRHQQKMKEMQLDPHKLEVGAKLDLFGRPPAPGVFAGFHYPQDLARPLFPSTG</sequence>
<organism>
    <name type="scientific">Macaca fascicularis</name>
    <name type="common">Crab-eating macaque</name>
    <name type="synonym">Cynomolgus monkey</name>
    <dbReference type="NCBI Taxonomy" id="9541"/>
    <lineage>
        <taxon>Eukaryota</taxon>
        <taxon>Metazoa</taxon>
        <taxon>Chordata</taxon>
        <taxon>Craniata</taxon>
        <taxon>Vertebrata</taxon>
        <taxon>Euteleostomi</taxon>
        <taxon>Mammalia</taxon>
        <taxon>Eutheria</taxon>
        <taxon>Euarchontoglires</taxon>
        <taxon>Primates</taxon>
        <taxon>Haplorrhini</taxon>
        <taxon>Catarrhini</taxon>
        <taxon>Cercopithecidae</taxon>
        <taxon>Cercopithecinae</taxon>
        <taxon>Macaca</taxon>
    </lineage>
</organism>
<gene>
    <name evidence="2" type="ORF">EGM_03918</name>
</gene>
<dbReference type="Proteomes" id="UP000009130">
    <property type="component" value="Chromosome 11"/>
</dbReference>
<protein>
    <submittedName>
        <fullName evidence="2">Uncharacterized protein</fullName>
    </submittedName>
</protein>
<proteinExistence type="predicted"/>
<evidence type="ECO:0000313" key="2">
    <source>
        <dbReference type="EMBL" id="EHH66852.1"/>
    </source>
</evidence>
<dbReference type="PANTHER" id="PTHR14429:SF20">
    <property type="entry name" value="FIBROSIN-1-LIKE PROTEIN"/>
    <property type="match status" value="1"/>
</dbReference>
<dbReference type="PRINTS" id="PR02044">
    <property type="entry name" value="FIBROSIN1LPF"/>
</dbReference>
<dbReference type="Pfam" id="PF15336">
    <property type="entry name" value="Auts2"/>
    <property type="match status" value="1"/>
</dbReference>
<dbReference type="AlphaFoldDB" id="G7PJH6"/>
<dbReference type="PANTHER" id="PTHR14429">
    <property type="entry name" value="FIBROSIN FAMILY MEMBER"/>
    <property type="match status" value="1"/>
</dbReference>
<dbReference type="EMBL" id="CM001286">
    <property type="protein sequence ID" value="EHH66852.1"/>
    <property type="molecule type" value="Genomic_DNA"/>
</dbReference>
<evidence type="ECO:0000256" key="1">
    <source>
        <dbReference type="ARBA" id="ARBA00022553"/>
    </source>
</evidence>
<accession>G7PJH6</accession>
<keyword evidence="1" id="KW-0597">Phosphoprotein</keyword>
<dbReference type="InterPro" id="IPR023246">
    <property type="entry name" value="AUTS2"/>
</dbReference>
<reference evidence="2" key="1">
    <citation type="journal article" date="2011" name="Nat. Biotechnol.">
        <title>Genome sequencing and comparison of two nonhuman primate animal models, the cynomolgus and Chinese rhesus macaques.</title>
        <authorList>
            <person name="Yan G."/>
            <person name="Zhang G."/>
            <person name="Fang X."/>
            <person name="Zhang Y."/>
            <person name="Li C."/>
            <person name="Ling F."/>
            <person name="Cooper D.N."/>
            <person name="Li Q."/>
            <person name="Li Y."/>
            <person name="van Gool A.J."/>
            <person name="Du H."/>
            <person name="Chen J."/>
            <person name="Chen R."/>
            <person name="Zhang P."/>
            <person name="Huang Z."/>
            <person name="Thompson J.R."/>
            <person name="Meng Y."/>
            <person name="Bai Y."/>
            <person name="Wang J."/>
            <person name="Zhuo M."/>
            <person name="Wang T."/>
            <person name="Huang Y."/>
            <person name="Wei L."/>
            <person name="Li J."/>
            <person name="Wang Z."/>
            <person name="Hu H."/>
            <person name="Yang P."/>
            <person name="Le L."/>
            <person name="Stenson P.D."/>
            <person name="Li B."/>
            <person name="Liu X."/>
            <person name="Ball E.V."/>
            <person name="An N."/>
            <person name="Huang Q."/>
            <person name="Zhang Y."/>
            <person name="Fan W."/>
            <person name="Zhang X."/>
            <person name="Li Y."/>
            <person name="Wang W."/>
            <person name="Katze M.G."/>
            <person name="Su B."/>
            <person name="Nielsen R."/>
            <person name="Yang H."/>
            <person name="Wang J."/>
            <person name="Wang X."/>
            <person name="Wang J."/>
        </authorList>
    </citation>
    <scope>NUCLEOTIDE SEQUENCE [LARGE SCALE GENOMIC DNA]</scope>
    <source>
        <strain evidence="2">CE-4</strain>
    </source>
</reference>